<reference evidence="3" key="1">
    <citation type="journal article" date="2020" name="Nature">
        <title>Giant virus diversity and host interactions through global metagenomics.</title>
        <authorList>
            <person name="Schulz F."/>
            <person name="Roux S."/>
            <person name="Paez-Espino D."/>
            <person name="Jungbluth S."/>
            <person name="Walsh D.A."/>
            <person name="Denef V.J."/>
            <person name="McMahon K.D."/>
            <person name="Konstantinidis K.T."/>
            <person name="Eloe-Fadrosh E.A."/>
            <person name="Kyrpides N.C."/>
            <person name="Woyke T."/>
        </authorList>
    </citation>
    <scope>NUCLEOTIDE SEQUENCE</scope>
    <source>
        <strain evidence="3">GVMAG-M-3300023174-111</strain>
    </source>
</reference>
<dbReference type="InterPro" id="IPR000620">
    <property type="entry name" value="EamA_dom"/>
</dbReference>
<evidence type="ECO:0000256" key="1">
    <source>
        <dbReference type="SAM" id="Phobius"/>
    </source>
</evidence>
<dbReference type="EMBL" id="MN739533">
    <property type="protein sequence ID" value="QHT11254.1"/>
    <property type="molecule type" value="Genomic_DNA"/>
</dbReference>
<dbReference type="Pfam" id="PF00892">
    <property type="entry name" value="EamA"/>
    <property type="match status" value="1"/>
</dbReference>
<dbReference type="GO" id="GO:0016020">
    <property type="term" value="C:membrane"/>
    <property type="evidence" value="ECO:0007669"/>
    <property type="project" value="InterPro"/>
</dbReference>
<organism evidence="3">
    <name type="scientific">viral metagenome</name>
    <dbReference type="NCBI Taxonomy" id="1070528"/>
    <lineage>
        <taxon>unclassified sequences</taxon>
        <taxon>metagenomes</taxon>
        <taxon>organismal metagenomes</taxon>
    </lineage>
</organism>
<keyword evidence="1" id="KW-0812">Transmembrane</keyword>
<evidence type="ECO:0000313" key="3">
    <source>
        <dbReference type="EMBL" id="QHT11254.1"/>
    </source>
</evidence>
<feature type="domain" description="EamA" evidence="2">
    <location>
        <begin position="7"/>
        <end position="84"/>
    </location>
</feature>
<name>A0A6C0D563_9ZZZZ</name>
<evidence type="ECO:0000259" key="2">
    <source>
        <dbReference type="Pfam" id="PF00892"/>
    </source>
</evidence>
<dbReference type="SUPFAM" id="SSF103481">
    <property type="entry name" value="Multidrug resistance efflux transporter EmrE"/>
    <property type="match status" value="1"/>
</dbReference>
<accession>A0A6C0D563</accession>
<protein>
    <recommendedName>
        <fullName evidence="2">EamA domain-containing protein</fullName>
    </recommendedName>
</protein>
<proteinExistence type="predicted"/>
<feature type="transmembrane region" description="Helical" evidence="1">
    <location>
        <begin position="66"/>
        <end position="84"/>
    </location>
</feature>
<dbReference type="InterPro" id="IPR037185">
    <property type="entry name" value="EmrE-like"/>
</dbReference>
<dbReference type="Gene3D" id="1.10.3730.20">
    <property type="match status" value="1"/>
</dbReference>
<sequence>MHDLSIINTQDIAILTIMPIFVAFIGNYLYYTMLKTHESSIVSALVYSAPIFTLILAHLFTNERLTMYGIIGILMVTGGILLISQN</sequence>
<keyword evidence="1" id="KW-0472">Membrane</keyword>
<dbReference type="AlphaFoldDB" id="A0A6C0D563"/>
<feature type="transmembrane region" description="Helical" evidence="1">
    <location>
        <begin position="42"/>
        <end position="60"/>
    </location>
</feature>
<feature type="transmembrane region" description="Helical" evidence="1">
    <location>
        <begin position="12"/>
        <end position="30"/>
    </location>
</feature>
<keyword evidence="1" id="KW-1133">Transmembrane helix</keyword>